<feature type="domain" description="FCP1 homology" evidence="9">
    <location>
        <begin position="157"/>
        <end position="333"/>
    </location>
</feature>
<dbReference type="CDD" id="cd17729">
    <property type="entry name" value="BRCT_CTDP1"/>
    <property type="match status" value="1"/>
</dbReference>
<dbReference type="InterPro" id="IPR036420">
    <property type="entry name" value="BRCT_dom_sf"/>
</dbReference>
<evidence type="ECO:0000313" key="10">
    <source>
        <dbReference type="EMBL" id="KEQ72008.1"/>
    </source>
</evidence>
<dbReference type="OrthoDB" id="10249888at2759"/>
<evidence type="ECO:0000313" key="11">
    <source>
        <dbReference type="Proteomes" id="UP000027730"/>
    </source>
</evidence>
<dbReference type="Pfam" id="PF00533">
    <property type="entry name" value="BRCT"/>
    <property type="match status" value="1"/>
</dbReference>
<feature type="compositionally biased region" description="Polar residues" evidence="7">
    <location>
        <begin position="337"/>
        <end position="364"/>
    </location>
</feature>
<evidence type="ECO:0000256" key="7">
    <source>
        <dbReference type="SAM" id="MobiDB-lite"/>
    </source>
</evidence>
<dbReference type="RefSeq" id="XP_013426194.1">
    <property type="nucleotide sequence ID" value="XM_013570740.1"/>
</dbReference>
<evidence type="ECO:0000259" key="8">
    <source>
        <dbReference type="PROSITE" id="PS50172"/>
    </source>
</evidence>
<comment type="function">
    <text evidence="6">This promotes the activity of RNA polymerase II.</text>
</comment>
<dbReference type="CDD" id="cd07521">
    <property type="entry name" value="HAD_FCP1-like"/>
    <property type="match status" value="1"/>
</dbReference>
<dbReference type="Gene3D" id="3.40.50.1000">
    <property type="entry name" value="HAD superfamily/HAD-like"/>
    <property type="match status" value="1"/>
</dbReference>
<dbReference type="AlphaFoldDB" id="A0A074WG56"/>
<comment type="catalytic activity">
    <reaction evidence="5 6">
        <text>O-phospho-L-threonyl-[protein] + H2O = L-threonyl-[protein] + phosphate</text>
        <dbReference type="Rhea" id="RHEA:47004"/>
        <dbReference type="Rhea" id="RHEA-COMP:11060"/>
        <dbReference type="Rhea" id="RHEA-COMP:11605"/>
        <dbReference type="ChEBI" id="CHEBI:15377"/>
        <dbReference type="ChEBI" id="CHEBI:30013"/>
        <dbReference type="ChEBI" id="CHEBI:43474"/>
        <dbReference type="ChEBI" id="CHEBI:61977"/>
        <dbReference type="EC" id="3.1.3.16"/>
    </reaction>
</comment>
<feature type="region of interest" description="Disordered" evidence="7">
    <location>
        <begin position="414"/>
        <end position="440"/>
    </location>
</feature>
<dbReference type="Gene3D" id="3.40.50.10190">
    <property type="entry name" value="BRCT domain"/>
    <property type="match status" value="1"/>
</dbReference>
<dbReference type="STRING" id="1043004.A0A074WG56"/>
<keyword evidence="2 6" id="KW-0378">Hydrolase</keyword>
<evidence type="ECO:0000256" key="2">
    <source>
        <dbReference type="ARBA" id="ARBA00022801"/>
    </source>
</evidence>
<evidence type="ECO:0000256" key="1">
    <source>
        <dbReference type="ARBA" id="ARBA00004123"/>
    </source>
</evidence>
<dbReference type="Proteomes" id="UP000027730">
    <property type="component" value="Unassembled WGS sequence"/>
</dbReference>
<comment type="subcellular location">
    <subcellularLocation>
        <location evidence="1 6">Nucleus</location>
    </subcellularLocation>
</comment>
<feature type="region of interest" description="Disordered" evidence="7">
    <location>
        <begin position="615"/>
        <end position="663"/>
    </location>
</feature>
<name>A0A074WG56_9PEZI</name>
<dbReference type="SUPFAM" id="SSF52113">
    <property type="entry name" value="BRCT domain"/>
    <property type="match status" value="1"/>
</dbReference>
<dbReference type="EMBL" id="KL584712">
    <property type="protein sequence ID" value="KEQ72008.1"/>
    <property type="molecule type" value="Genomic_DNA"/>
</dbReference>
<feature type="compositionally biased region" description="Polar residues" evidence="7">
    <location>
        <begin position="784"/>
        <end position="800"/>
    </location>
</feature>
<organism evidence="10 11">
    <name type="scientific">Aureobasidium namibiae CBS 147.97</name>
    <dbReference type="NCBI Taxonomy" id="1043004"/>
    <lineage>
        <taxon>Eukaryota</taxon>
        <taxon>Fungi</taxon>
        <taxon>Dikarya</taxon>
        <taxon>Ascomycota</taxon>
        <taxon>Pezizomycotina</taxon>
        <taxon>Dothideomycetes</taxon>
        <taxon>Dothideomycetidae</taxon>
        <taxon>Dothideales</taxon>
        <taxon>Saccotheciaceae</taxon>
        <taxon>Aureobasidium</taxon>
    </lineage>
</organism>
<dbReference type="PROSITE" id="PS50172">
    <property type="entry name" value="BRCT"/>
    <property type="match status" value="1"/>
</dbReference>
<feature type="compositionally biased region" description="Acidic residues" evidence="7">
    <location>
        <begin position="700"/>
        <end position="710"/>
    </location>
</feature>
<dbReference type="InterPro" id="IPR011947">
    <property type="entry name" value="FCP1_euk"/>
</dbReference>
<evidence type="ECO:0000256" key="6">
    <source>
        <dbReference type="RuleBase" id="RU366066"/>
    </source>
</evidence>
<feature type="compositionally biased region" description="Polar residues" evidence="7">
    <location>
        <begin position="418"/>
        <end position="428"/>
    </location>
</feature>
<protein>
    <recommendedName>
        <fullName evidence="6">RNA polymerase II subunit A C-terminal domain phosphatase</fullName>
        <ecNumber evidence="6">3.1.3.16</ecNumber>
    </recommendedName>
</protein>
<dbReference type="PANTHER" id="PTHR23081:SF36">
    <property type="entry name" value="RNA POLYMERASE II SUBUNIT A C-TERMINAL DOMAIN PHOSPHATASE"/>
    <property type="match status" value="1"/>
</dbReference>
<sequence length="829" mass="91634">MRIITPENLHYPITVTRLLRNPQDQIDYNAPLFTYQYKTKVLEGDEETRENKLVDRIMPSTFESSAEGTLTEWHVSQGRVISRPGVPIADVEEACKHEVQFGNLCADCGKDMTTVTYNTATRDTARATVNAVHGHTSLLVSRAEASKSDEEAKRRLLSSRKLSLVVDLDQTIIQATVDPTVAEWQRDPQNPNYPAVKDVRAFQLVDDGPGARACWYYIKLRPGLEEFLSTISKYYELHIYTMGTRTYAQNIAKIVDPDRKIFADRILSRDESGSLTVKNLKRLFPVDTKMVVIIDDRGDVWHWCHNLVKVTPYDFFVGIGDINSSFLPKRPGLDPSPSKSITPSAPTSAPDAQTNPLTDTTGNKVSAIDQLVSMGGGNDPTKLKEQTSEQGEAITAQLTDRPLLQKQKILDAADDDSNGATEATSENDAASAPEAPVDTHNKYRHNLLQDNDTELRYLQRSLQSVHSAFFEEYDRRTSGPKDGRVAELRTGRDVNITSDKLDSLPDVTSIMAAMKLKVLKGVHVVFSGVMPLGVQVQNHDFAIWAKSFGATVSENITKRTTHVVSSPLRKTAKVRQAAKKADKIKIVSQDWLFACLTQWRKVDETPFRLHADLENEPIDPATNGQGSPFDGPDQNTPLSSSDEEAAVTEDEDAAETDGTGNDTDAQEQAELERYMPSLPREASSMETSADIADWDAELADFLGDEVDSESDAGTNHSDTDDTDSVPSSDKKRKRGEEGQSTDDESDSSQIGTSRLERRKRKALARTTSLASVSAVDDAQRTKAEAQTSAPQQDTPAGTKNDTVDDEDDLDLEAQMEAEMLRQAEEEGYA</sequence>
<proteinExistence type="predicted"/>
<dbReference type="InterPro" id="IPR023214">
    <property type="entry name" value="HAD_sf"/>
</dbReference>
<dbReference type="HOGENOM" id="CLU_007683_0_2_1"/>
<feature type="domain" description="BRCT" evidence="8">
    <location>
        <begin position="514"/>
        <end position="609"/>
    </location>
</feature>
<dbReference type="GO" id="GO:0008420">
    <property type="term" value="F:RNA polymerase II CTD heptapeptide repeat phosphatase activity"/>
    <property type="evidence" value="ECO:0007669"/>
    <property type="project" value="UniProtKB-UniRule"/>
</dbReference>
<evidence type="ECO:0000256" key="5">
    <source>
        <dbReference type="ARBA" id="ARBA00048336"/>
    </source>
</evidence>
<dbReference type="PROSITE" id="PS50969">
    <property type="entry name" value="FCP1"/>
    <property type="match status" value="1"/>
</dbReference>
<gene>
    <name evidence="10" type="ORF">M436DRAFT_49443</name>
</gene>
<dbReference type="SMART" id="SM00292">
    <property type="entry name" value="BRCT"/>
    <property type="match status" value="1"/>
</dbReference>
<comment type="catalytic activity">
    <reaction evidence="4 6">
        <text>O-phospho-L-seryl-[protein] + H2O = L-seryl-[protein] + phosphate</text>
        <dbReference type="Rhea" id="RHEA:20629"/>
        <dbReference type="Rhea" id="RHEA-COMP:9863"/>
        <dbReference type="Rhea" id="RHEA-COMP:11604"/>
        <dbReference type="ChEBI" id="CHEBI:15377"/>
        <dbReference type="ChEBI" id="CHEBI:29999"/>
        <dbReference type="ChEBI" id="CHEBI:43474"/>
        <dbReference type="ChEBI" id="CHEBI:83421"/>
        <dbReference type="EC" id="3.1.3.16"/>
    </reaction>
</comment>
<reference evidence="10 11" key="1">
    <citation type="journal article" date="2014" name="BMC Genomics">
        <title>Genome sequencing of four Aureobasidium pullulans varieties: biotechnological potential, stress tolerance, and description of new species.</title>
        <authorList>
            <person name="Gostin Ar C."/>
            <person name="Ohm R.A."/>
            <person name="Kogej T."/>
            <person name="Sonjak S."/>
            <person name="Turk M."/>
            <person name="Zajc J."/>
            <person name="Zalar P."/>
            <person name="Grube M."/>
            <person name="Sun H."/>
            <person name="Han J."/>
            <person name="Sharma A."/>
            <person name="Chiniquy J."/>
            <person name="Ngan C.Y."/>
            <person name="Lipzen A."/>
            <person name="Barry K."/>
            <person name="Grigoriev I.V."/>
            <person name="Gunde-Cimerman N."/>
        </authorList>
    </citation>
    <scope>NUCLEOTIDE SEQUENCE [LARGE SCALE GENOMIC DNA]</scope>
    <source>
        <strain evidence="10 11">CBS 147.97</strain>
    </source>
</reference>
<dbReference type="InterPro" id="IPR039189">
    <property type="entry name" value="Fcp1"/>
</dbReference>
<dbReference type="FunFam" id="3.40.50.1000:FF:000142">
    <property type="entry name" value="Similar to FCP1-like phosphatase"/>
    <property type="match status" value="1"/>
</dbReference>
<dbReference type="PANTHER" id="PTHR23081">
    <property type="entry name" value="RNA POLYMERASE II CTD PHOSPHATASE"/>
    <property type="match status" value="1"/>
</dbReference>
<keyword evidence="3 6" id="KW-0539">Nucleus</keyword>
<dbReference type="Pfam" id="PF03031">
    <property type="entry name" value="NIF"/>
    <property type="match status" value="1"/>
</dbReference>
<dbReference type="NCBIfam" id="TIGR02250">
    <property type="entry name" value="FCP1_euk"/>
    <property type="match status" value="1"/>
</dbReference>
<dbReference type="GeneID" id="25411066"/>
<accession>A0A074WG56</accession>
<dbReference type="SMART" id="SM00577">
    <property type="entry name" value="CPDc"/>
    <property type="match status" value="1"/>
</dbReference>
<evidence type="ECO:0000259" key="9">
    <source>
        <dbReference type="PROSITE" id="PS50969"/>
    </source>
</evidence>
<evidence type="ECO:0000256" key="3">
    <source>
        <dbReference type="ARBA" id="ARBA00023242"/>
    </source>
</evidence>
<evidence type="ECO:0000256" key="4">
    <source>
        <dbReference type="ARBA" id="ARBA00047761"/>
    </source>
</evidence>
<dbReference type="SUPFAM" id="SSF56784">
    <property type="entry name" value="HAD-like"/>
    <property type="match status" value="1"/>
</dbReference>
<dbReference type="GO" id="GO:0005634">
    <property type="term" value="C:nucleus"/>
    <property type="evidence" value="ECO:0007669"/>
    <property type="project" value="UniProtKB-SubCell"/>
</dbReference>
<feature type="compositionally biased region" description="Acidic residues" evidence="7">
    <location>
        <begin position="641"/>
        <end position="655"/>
    </location>
</feature>
<keyword evidence="11" id="KW-1185">Reference proteome</keyword>
<dbReference type="EC" id="3.1.3.16" evidence="6"/>
<dbReference type="InterPro" id="IPR001357">
    <property type="entry name" value="BRCT_dom"/>
</dbReference>
<feature type="region of interest" description="Disordered" evidence="7">
    <location>
        <begin position="700"/>
        <end position="809"/>
    </location>
</feature>
<dbReference type="InterPro" id="IPR004274">
    <property type="entry name" value="FCP1_dom"/>
</dbReference>
<feature type="region of interest" description="Disordered" evidence="7">
    <location>
        <begin position="328"/>
        <end position="400"/>
    </location>
</feature>
<dbReference type="InterPro" id="IPR036412">
    <property type="entry name" value="HAD-like_sf"/>
</dbReference>